<feature type="region of interest" description="Disordered" evidence="1">
    <location>
        <begin position="24"/>
        <end position="67"/>
    </location>
</feature>
<reference evidence="2 3" key="1">
    <citation type="submission" date="2008-03" db="EMBL/GenBank/DDBJ databases">
        <title>Complete sequence of chromosome of Methylobacterium radiotolerans JCM 2831.</title>
        <authorList>
            <consortium name="US DOE Joint Genome Institute"/>
            <person name="Copeland A."/>
            <person name="Lucas S."/>
            <person name="Lapidus A."/>
            <person name="Glavina del Rio T."/>
            <person name="Dalin E."/>
            <person name="Tice H."/>
            <person name="Bruce D."/>
            <person name="Goodwin L."/>
            <person name="Pitluck S."/>
            <person name="Kiss H."/>
            <person name="Brettin T."/>
            <person name="Detter J.C."/>
            <person name="Han C."/>
            <person name="Kuske C.R."/>
            <person name="Schmutz J."/>
            <person name="Larimer F."/>
            <person name="Land M."/>
            <person name="Hauser L."/>
            <person name="Kyrpides N."/>
            <person name="Mikhailova N."/>
            <person name="Marx C.J."/>
            <person name="Richardson P."/>
        </authorList>
    </citation>
    <scope>NUCLEOTIDE SEQUENCE [LARGE SCALE GENOMIC DNA]</scope>
    <source>
        <strain evidence="3">ATCC 27329 / DSM 1819 / JCM 2831 / NBRC 15690 / NCIMB 10815 / 0-1</strain>
    </source>
</reference>
<sequence length="67" mass="7034">MDWSEVHCGRCGRQGIVRHADLMPAAEPVPEPAPAAVEPVDKAIPDSHIEPGEDAPAAAPERKGGRS</sequence>
<feature type="compositionally biased region" description="Basic and acidic residues" evidence="1">
    <location>
        <begin position="39"/>
        <end position="51"/>
    </location>
</feature>
<dbReference type="HOGENOM" id="CLU_2807556_0_0_5"/>
<evidence type="ECO:0000313" key="3">
    <source>
        <dbReference type="Proteomes" id="UP000006589"/>
    </source>
</evidence>
<organism evidence="2 3">
    <name type="scientific">Methylobacterium radiotolerans (strain ATCC 27329 / DSM 1819 / JCM 2831 / NBRC 15690 / NCIMB 10815 / 0-1)</name>
    <dbReference type="NCBI Taxonomy" id="426355"/>
    <lineage>
        <taxon>Bacteria</taxon>
        <taxon>Pseudomonadati</taxon>
        <taxon>Pseudomonadota</taxon>
        <taxon>Alphaproteobacteria</taxon>
        <taxon>Hyphomicrobiales</taxon>
        <taxon>Methylobacteriaceae</taxon>
        <taxon>Methylobacterium</taxon>
    </lineage>
</organism>
<dbReference type="STRING" id="426355.Mrad2831_2638"/>
<dbReference type="Proteomes" id="UP000006589">
    <property type="component" value="Chromosome"/>
</dbReference>
<accession>B1M172</accession>
<proteinExistence type="predicted"/>
<dbReference type="eggNOG" id="ENOG5032QGP">
    <property type="taxonomic scope" value="Bacteria"/>
</dbReference>
<name>B1M172_METRJ</name>
<evidence type="ECO:0000256" key="1">
    <source>
        <dbReference type="SAM" id="MobiDB-lite"/>
    </source>
</evidence>
<gene>
    <name evidence="2" type="ordered locus">Mrad2831_2638</name>
</gene>
<dbReference type="EMBL" id="CP001001">
    <property type="protein sequence ID" value="ACB24622.1"/>
    <property type="molecule type" value="Genomic_DNA"/>
</dbReference>
<evidence type="ECO:0000313" key="2">
    <source>
        <dbReference type="EMBL" id="ACB24622.1"/>
    </source>
</evidence>
<dbReference type="PATRIC" id="fig|426355.14.peg.2704"/>
<protein>
    <submittedName>
        <fullName evidence="2">Zinc finger/thioredoxin putative</fullName>
    </submittedName>
</protein>
<dbReference type="KEGG" id="mrd:Mrad2831_2638"/>
<dbReference type="AlphaFoldDB" id="B1M172"/>